<name>A0A183J8C8_9BILA</name>
<reference evidence="2" key="1">
    <citation type="submission" date="2016-06" db="UniProtKB">
        <authorList>
            <consortium name="WormBaseParasite"/>
        </authorList>
    </citation>
    <scope>IDENTIFICATION</scope>
</reference>
<sequence>LSFQVRDPKGRHSIRSLPGSCTADSRSRSQRKLIQANGGTGVPSSQSCYAMKDGGKDDFLMPAVHAKLSYCDNSNVWSRNAAPYYVESKVQKKKGPRSLDITYKASKYERHNKHPAVSANVCEDSWSDVASDMYRLDRRPIALVQSKNKQYSNMPYRHSCRNAENIRLPEGNVFQQKEECFKDRSNNIGTIVEDAPLCTFSVSRSTISGDARFQPGNLNSPTSAFVGSSLGQAAHPPPPRPPKKLVRYFASIKMLGF</sequence>
<dbReference type="WBParaSite" id="SBAD_0001253101-mRNA-1">
    <property type="protein sequence ID" value="SBAD_0001253101-mRNA-1"/>
    <property type="gene ID" value="SBAD_0001253101"/>
</dbReference>
<evidence type="ECO:0000313" key="2">
    <source>
        <dbReference type="WBParaSite" id="SBAD_0001253101-mRNA-1"/>
    </source>
</evidence>
<feature type="region of interest" description="Disordered" evidence="1">
    <location>
        <begin position="1"/>
        <end position="28"/>
    </location>
</feature>
<feature type="compositionally biased region" description="Basic and acidic residues" evidence="1">
    <location>
        <begin position="1"/>
        <end position="10"/>
    </location>
</feature>
<proteinExistence type="predicted"/>
<dbReference type="AlphaFoldDB" id="A0A183J8C8"/>
<evidence type="ECO:0000256" key="1">
    <source>
        <dbReference type="SAM" id="MobiDB-lite"/>
    </source>
</evidence>
<organism evidence="2">
    <name type="scientific">Soboliphyme baturini</name>
    <dbReference type="NCBI Taxonomy" id="241478"/>
    <lineage>
        <taxon>Eukaryota</taxon>
        <taxon>Metazoa</taxon>
        <taxon>Ecdysozoa</taxon>
        <taxon>Nematoda</taxon>
        <taxon>Enoplea</taxon>
        <taxon>Dorylaimia</taxon>
        <taxon>Dioctophymatida</taxon>
        <taxon>Dioctophymatoidea</taxon>
        <taxon>Soboliphymatidae</taxon>
        <taxon>Soboliphyme</taxon>
    </lineage>
</organism>
<protein>
    <submittedName>
        <fullName evidence="2">RING-type E3 ubiquitin transferase</fullName>
    </submittedName>
</protein>
<accession>A0A183J8C8</accession>